<sequence length="72" mass="7828">MLVIGHRRIKIVKVVPIISADANVDPVFGDGKPRQQPHLLLAGWPILKATDAPISSYGHLTRPFSGIVRPPV</sequence>
<dbReference type="OrthoDB" id="10306105at2759"/>
<reference evidence="1" key="1">
    <citation type="journal article" date="2013" name="Nature">
        <title>The genomes of four tapeworm species reveal adaptations to parasitism.</title>
        <authorList>
            <person name="Tsai I.J."/>
            <person name="Zarowiecki M."/>
            <person name="Holroyd N."/>
            <person name="Garciarrubio A."/>
            <person name="Sanchez-Flores A."/>
            <person name="Brooks K.L."/>
            <person name="Tracey A."/>
            <person name="Bobes R.J."/>
            <person name="Fragoso G."/>
            <person name="Sciutto E."/>
            <person name="Aslett M."/>
            <person name="Beasley H."/>
            <person name="Bennett H.M."/>
            <person name="Cai J."/>
            <person name="Camicia F."/>
            <person name="Clark R."/>
            <person name="Cucher M."/>
            <person name="De Silva N."/>
            <person name="Day T.A."/>
            <person name="Deplazes P."/>
            <person name="Estrada K."/>
            <person name="Fernandez C."/>
            <person name="Holland P.W."/>
            <person name="Hou J."/>
            <person name="Hu S."/>
            <person name="Huckvale T."/>
            <person name="Hung S.S."/>
            <person name="Kamenetzky L."/>
            <person name="Keane J.A."/>
            <person name="Kiss F."/>
            <person name="Koziol U."/>
            <person name="Lambert O."/>
            <person name="Liu K."/>
            <person name="Luo X."/>
            <person name="Luo Y."/>
            <person name="Macchiaroli N."/>
            <person name="Nichol S."/>
            <person name="Paps J."/>
            <person name="Parkinson J."/>
            <person name="Pouchkina-Stantcheva N."/>
            <person name="Riddiford N."/>
            <person name="Rosenzvit M."/>
            <person name="Salinas G."/>
            <person name="Wasmuth J.D."/>
            <person name="Zamanian M."/>
            <person name="Zheng Y."/>
            <person name="Cai X."/>
            <person name="Soberon X."/>
            <person name="Olson P.D."/>
            <person name="Laclette J.P."/>
            <person name="Brehm K."/>
            <person name="Berriman M."/>
            <person name="Garciarrubio A."/>
            <person name="Bobes R.J."/>
            <person name="Fragoso G."/>
            <person name="Sanchez-Flores A."/>
            <person name="Estrada K."/>
            <person name="Cevallos M.A."/>
            <person name="Morett E."/>
            <person name="Gonzalez V."/>
            <person name="Portillo T."/>
            <person name="Ochoa-Leyva A."/>
            <person name="Jose M.V."/>
            <person name="Sciutto E."/>
            <person name="Landa A."/>
            <person name="Jimenez L."/>
            <person name="Valdes V."/>
            <person name="Carrero J.C."/>
            <person name="Larralde C."/>
            <person name="Morales-Montor J."/>
            <person name="Limon-Lason J."/>
            <person name="Soberon X."/>
            <person name="Laclette J.P."/>
        </authorList>
    </citation>
    <scope>NUCLEOTIDE SEQUENCE [LARGE SCALE GENOMIC DNA]</scope>
</reference>
<name>A0A068YMR5_ECHMU</name>
<evidence type="ECO:0000313" key="2">
    <source>
        <dbReference type="Proteomes" id="UP000017246"/>
    </source>
</evidence>
<proteinExistence type="predicted"/>
<accession>A0A068YMR5</accession>
<dbReference type="AlphaFoldDB" id="A0A068YMR5"/>
<evidence type="ECO:0000313" key="1">
    <source>
        <dbReference type="EMBL" id="CUT99800.1"/>
    </source>
</evidence>
<dbReference type="EMBL" id="LN902848">
    <property type="protein sequence ID" value="CUT99800.1"/>
    <property type="molecule type" value="Genomic_DNA"/>
</dbReference>
<dbReference type="Proteomes" id="UP000017246">
    <property type="component" value="Unassembled WGS sequence"/>
</dbReference>
<dbReference type="OMA" id="WPILKAC"/>
<organism evidence="1 2">
    <name type="scientific">Echinococcus multilocularis</name>
    <name type="common">Fox tapeworm</name>
    <dbReference type="NCBI Taxonomy" id="6211"/>
    <lineage>
        <taxon>Eukaryota</taxon>
        <taxon>Metazoa</taxon>
        <taxon>Spiralia</taxon>
        <taxon>Lophotrochozoa</taxon>
        <taxon>Platyhelminthes</taxon>
        <taxon>Cestoda</taxon>
        <taxon>Eucestoda</taxon>
        <taxon>Cyclophyllidea</taxon>
        <taxon>Taeniidae</taxon>
        <taxon>Echinococcus</taxon>
    </lineage>
</organism>
<protein>
    <submittedName>
        <fullName evidence="1">Expressed protein</fullName>
    </submittedName>
</protein>
<keyword evidence="2" id="KW-1185">Reference proteome</keyword>
<reference evidence="1" key="2">
    <citation type="submission" date="2015-11" db="EMBL/GenBank/DDBJ databases">
        <authorList>
            <person name="Zhang Y."/>
            <person name="Guo Z."/>
        </authorList>
    </citation>
    <scope>NUCLEOTIDE SEQUENCE</scope>
</reference>